<evidence type="ECO:0000259" key="2">
    <source>
        <dbReference type="Pfam" id="PF00117"/>
    </source>
</evidence>
<gene>
    <name evidence="3" type="ORF">IAC10_10525</name>
</gene>
<dbReference type="GO" id="GO:0000162">
    <property type="term" value="P:L-tryptophan biosynthetic process"/>
    <property type="evidence" value="ECO:0007669"/>
    <property type="project" value="TreeGrafter"/>
</dbReference>
<dbReference type="CDD" id="cd01743">
    <property type="entry name" value="GATase1_Anthranilate_Synthase"/>
    <property type="match status" value="1"/>
</dbReference>
<comment type="caution">
    <text evidence="3">The sequence shown here is derived from an EMBL/GenBank/DDBJ whole genome shotgun (WGS) entry which is preliminary data.</text>
</comment>
<dbReference type="GO" id="GO:0005829">
    <property type="term" value="C:cytosol"/>
    <property type="evidence" value="ECO:0007669"/>
    <property type="project" value="TreeGrafter"/>
</dbReference>
<dbReference type="Pfam" id="PF00117">
    <property type="entry name" value="GATase"/>
    <property type="match status" value="1"/>
</dbReference>
<keyword evidence="1" id="KW-0315">Glutamine amidotransferase</keyword>
<evidence type="ECO:0000313" key="4">
    <source>
        <dbReference type="Proteomes" id="UP000823928"/>
    </source>
</evidence>
<dbReference type="FunFam" id="3.40.50.880:FF:000003">
    <property type="entry name" value="Anthranilate synthase component II"/>
    <property type="match status" value="1"/>
</dbReference>
<dbReference type="PRINTS" id="PR00096">
    <property type="entry name" value="GATASE"/>
</dbReference>
<accession>A0A9D1F063</accession>
<dbReference type="Proteomes" id="UP000823928">
    <property type="component" value="Unassembled WGS sequence"/>
</dbReference>
<name>A0A9D1F063_9BACT</name>
<sequence length="184" mass="20707">MILIDNYDSFTYNIVQYLRELGVNPAVYENDKISIEELRELDFESIIISPGAGNPDSAGISMQVIREFYQSRKILGVCLGHQCIAKFFGAGIVRAEQPCHGKVSEIRHIDSKLFKGIPEKFSVTRYHSLVAENLPEDLIETAATFDGINMAVEHKSLPVFGVQFHPEAILSQYGHKIFENFISI</sequence>
<dbReference type="PANTHER" id="PTHR43418:SF4">
    <property type="entry name" value="MULTIFUNCTIONAL TRYPTOPHAN BIOSYNTHESIS PROTEIN"/>
    <property type="match status" value="1"/>
</dbReference>
<dbReference type="GO" id="GO:0004049">
    <property type="term" value="F:anthranilate synthase activity"/>
    <property type="evidence" value="ECO:0007669"/>
    <property type="project" value="TreeGrafter"/>
</dbReference>
<reference evidence="3" key="2">
    <citation type="journal article" date="2021" name="PeerJ">
        <title>Extensive microbial diversity within the chicken gut microbiome revealed by metagenomics and culture.</title>
        <authorList>
            <person name="Gilroy R."/>
            <person name="Ravi A."/>
            <person name="Getino M."/>
            <person name="Pursley I."/>
            <person name="Horton D.L."/>
            <person name="Alikhan N.F."/>
            <person name="Baker D."/>
            <person name="Gharbi K."/>
            <person name="Hall N."/>
            <person name="Watson M."/>
            <person name="Adriaenssens E.M."/>
            <person name="Foster-Nyarko E."/>
            <person name="Jarju S."/>
            <person name="Secka A."/>
            <person name="Antonio M."/>
            <person name="Oren A."/>
            <person name="Chaudhuri R.R."/>
            <person name="La Ragione R."/>
            <person name="Hildebrand F."/>
            <person name="Pallen M.J."/>
        </authorList>
    </citation>
    <scope>NUCLEOTIDE SEQUENCE</scope>
    <source>
        <strain evidence="3">6276</strain>
    </source>
</reference>
<organism evidence="3 4">
    <name type="scientific">Candidatus Scatousia excrementigallinarum</name>
    <dbReference type="NCBI Taxonomy" id="2840935"/>
    <lineage>
        <taxon>Bacteria</taxon>
        <taxon>Candidatus Scatousia</taxon>
    </lineage>
</organism>
<proteinExistence type="predicted"/>
<dbReference type="PANTHER" id="PTHR43418">
    <property type="entry name" value="MULTIFUNCTIONAL TRYPTOPHAN BIOSYNTHESIS PROTEIN-RELATED"/>
    <property type="match status" value="1"/>
</dbReference>
<dbReference type="SUPFAM" id="SSF52317">
    <property type="entry name" value="Class I glutamine amidotransferase-like"/>
    <property type="match status" value="1"/>
</dbReference>
<dbReference type="Gene3D" id="3.40.50.880">
    <property type="match status" value="1"/>
</dbReference>
<dbReference type="InterPro" id="IPR050472">
    <property type="entry name" value="Anth_synth/Amidotransfase"/>
</dbReference>
<dbReference type="InterPro" id="IPR029062">
    <property type="entry name" value="Class_I_gatase-like"/>
</dbReference>
<evidence type="ECO:0000256" key="1">
    <source>
        <dbReference type="ARBA" id="ARBA00022962"/>
    </source>
</evidence>
<dbReference type="EMBL" id="DVIU01000207">
    <property type="protein sequence ID" value="HIS37043.1"/>
    <property type="molecule type" value="Genomic_DNA"/>
</dbReference>
<dbReference type="AlphaFoldDB" id="A0A9D1F063"/>
<protein>
    <submittedName>
        <fullName evidence="3">Aminodeoxychorismate/anthranilate synthase component II</fullName>
    </submittedName>
</protein>
<evidence type="ECO:0000313" key="3">
    <source>
        <dbReference type="EMBL" id="HIS37043.1"/>
    </source>
</evidence>
<reference evidence="3" key="1">
    <citation type="submission" date="2020-10" db="EMBL/GenBank/DDBJ databases">
        <authorList>
            <person name="Gilroy R."/>
        </authorList>
    </citation>
    <scope>NUCLEOTIDE SEQUENCE</scope>
    <source>
        <strain evidence="3">6276</strain>
    </source>
</reference>
<feature type="domain" description="Glutamine amidotransferase" evidence="2">
    <location>
        <begin position="3"/>
        <end position="182"/>
    </location>
</feature>
<dbReference type="PRINTS" id="PR00097">
    <property type="entry name" value="ANTSNTHASEII"/>
</dbReference>
<dbReference type="InterPro" id="IPR006221">
    <property type="entry name" value="TrpG/PapA_dom"/>
</dbReference>
<dbReference type="PROSITE" id="PS51273">
    <property type="entry name" value="GATASE_TYPE_1"/>
    <property type="match status" value="1"/>
</dbReference>
<dbReference type="NCBIfam" id="TIGR00566">
    <property type="entry name" value="trpG_papA"/>
    <property type="match status" value="1"/>
</dbReference>
<dbReference type="InterPro" id="IPR017926">
    <property type="entry name" value="GATASE"/>
</dbReference>